<sequence length="856" mass="96307">MSSKAFFSHSSADKDIVRPTFEMLGAGLAHYDERTFEPDSTSADVILESLMNSQVFVYFFSEHAIDSNWVSRELTYAQHLFFNGTIKRVMVIPLSEISRQKLPVWMSPFVVQQLLNPKFIAARIRSALQELDVSSQSAAELFLGRDAELANLKSDLTRSDQPRVTSLFISGIDGIGRRKLLQRAYADVFSFLPRVHIEIELHRFEGEVEFYDKLLTVSSPLRDAGNGFPRAEEFLLLEADDKTDQLVRLLNIVSNCRQTIVLKGGEELYDERGHITDWLETLLLRLDTAYPVLAVVSSRKPRLSASTDSSRIAFSHLSSLSTEASKSLLQFAAFPDERPDPNINLNSMMDFVEGHPGLIHMAASAIRRKQLGAIDVQKRILVTVGERAALLVERFAFSPEEIRIISLVDELGALTISDLEIVFENGDKLDYLPLVTKLEGYGVLESWAGTVRIAPFLRRALIHSRNLPEIEQFLSRARKKLIDFVNKLGPTEGDGINLLSAAIVASIRETGDFNSVLAPRPLVASRFLQVARRLYDNSDYKNSLAIANKAYELRIALSDEAQIEALRLRGLCAARLEKTEILEDAKEELLNVGTVKARRISKFMDGLASRLGGSFDIAASRFAEAYALDGDGDYHVLRERAFISLFEEDLDSAERFARAALRVAPTNPHAIDILLRVLIRRFELNRTSGAIVLEIEDLMLALKKYKANADRFYELNEIRLEIAKRNYSQAEKLLLQYSADRAITQTERMMLTMQLNLVQKHYSKALETHGALEKFVKNNRTGGRQMLVLAKALLVETLIASEVFPRAHDELKDAEVRLPRGLVKNLETSLANGIAHARYSIDSRLKEWAKQVLGRA</sequence>
<name>A0ABS8JMF9_9BURK</name>
<gene>
    <name evidence="2" type="ORF">LJ656_00540</name>
</gene>
<dbReference type="PROSITE" id="PS50104">
    <property type="entry name" value="TIR"/>
    <property type="match status" value="1"/>
</dbReference>
<dbReference type="RefSeq" id="WP_230507287.1">
    <property type="nucleotide sequence ID" value="NZ_JAJITD010000001.1"/>
</dbReference>
<evidence type="ECO:0000259" key="1">
    <source>
        <dbReference type="PROSITE" id="PS50104"/>
    </source>
</evidence>
<dbReference type="InterPro" id="IPR000157">
    <property type="entry name" value="TIR_dom"/>
</dbReference>
<evidence type="ECO:0000313" key="2">
    <source>
        <dbReference type="EMBL" id="MCC8391061.1"/>
    </source>
</evidence>
<dbReference type="InterPro" id="IPR011990">
    <property type="entry name" value="TPR-like_helical_dom_sf"/>
</dbReference>
<dbReference type="Pfam" id="PF13676">
    <property type="entry name" value="TIR_2"/>
    <property type="match status" value="1"/>
</dbReference>
<dbReference type="SUPFAM" id="SSF52540">
    <property type="entry name" value="P-loop containing nucleoside triphosphate hydrolases"/>
    <property type="match status" value="1"/>
</dbReference>
<dbReference type="InterPro" id="IPR035897">
    <property type="entry name" value="Toll_tir_struct_dom_sf"/>
</dbReference>
<dbReference type="EMBL" id="JAJITD010000001">
    <property type="protein sequence ID" value="MCC8391061.1"/>
    <property type="molecule type" value="Genomic_DNA"/>
</dbReference>
<dbReference type="SUPFAM" id="SSF52200">
    <property type="entry name" value="Toll/Interleukin receptor TIR domain"/>
    <property type="match status" value="1"/>
</dbReference>
<dbReference type="Proteomes" id="UP001431019">
    <property type="component" value="Unassembled WGS sequence"/>
</dbReference>
<dbReference type="SUPFAM" id="SSF48452">
    <property type="entry name" value="TPR-like"/>
    <property type="match status" value="1"/>
</dbReference>
<evidence type="ECO:0000313" key="3">
    <source>
        <dbReference type="Proteomes" id="UP001431019"/>
    </source>
</evidence>
<keyword evidence="3" id="KW-1185">Reference proteome</keyword>
<feature type="domain" description="TIR" evidence="1">
    <location>
        <begin position="1"/>
        <end position="156"/>
    </location>
</feature>
<reference evidence="2 3" key="1">
    <citation type="submission" date="2021-11" db="EMBL/GenBank/DDBJ databases">
        <authorList>
            <person name="Oh E.-T."/>
            <person name="Kim S.-B."/>
        </authorList>
    </citation>
    <scope>NUCLEOTIDE SEQUENCE [LARGE SCALE GENOMIC DNA]</scope>
    <source>
        <strain evidence="2 3">MMS20-SJTR3</strain>
    </source>
</reference>
<protein>
    <submittedName>
        <fullName evidence="2">TIR domain-containing protein</fullName>
    </submittedName>
</protein>
<proteinExistence type="predicted"/>
<dbReference type="Gene3D" id="3.40.50.10140">
    <property type="entry name" value="Toll/interleukin-1 receptor homology (TIR) domain"/>
    <property type="match status" value="1"/>
</dbReference>
<accession>A0ABS8JMF9</accession>
<comment type="caution">
    <text evidence="2">The sequence shown here is derived from an EMBL/GenBank/DDBJ whole genome shotgun (WGS) entry which is preliminary data.</text>
</comment>
<dbReference type="Gene3D" id="1.25.40.10">
    <property type="entry name" value="Tetratricopeptide repeat domain"/>
    <property type="match status" value="1"/>
</dbReference>
<organism evidence="2 3">
    <name type="scientific">Paraburkholderia sejongensis</name>
    <dbReference type="NCBI Taxonomy" id="2886946"/>
    <lineage>
        <taxon>Bacteria</taxon>
        <taxon>Pseudomonadati</taxon>
        <taxon>Pseudomonadota</taxon>
        <taxon>Betaproteobacteria</taxon>
        <taxon>Burkholderiales</taxon>
        <taxon>Burkholderiaceae</taxon>
        <taxon>Paraburkholderia</taxon>
    </lineage>
</organism>
<dbReference type="InterPro" id="IPR027417">
    <property type="entry name" value="P-loop_NTPase"/>
</dbReference>